<dbReference type="Proteomes" id="UP001238179">
    <property type="component" value="Chromosome"/>
</dbReference>
<evidence type="ECO:0000313" key="3">
    <source>
        <dbReference type="Proteomes" id="UP001238179"/>
    </source>
</evidence>
<evidence type="ECO:0000256" key="1">
    <source>
        <dbReference type="SAM" id="SignalP"/>
    </source>
</evidence>
<evidence type="ECO:0008006" key="4">
    <source>
        <dbReference type="Google" id="ProtNLM"/>
    </source>
</evidence>
<protein>
    <recommendedName>
        <fullName evidence="4">TolC family protein</fullName>
    </recommendedName>
</protein>
<proteinExistence type="predicted"/>
<feature type="signal peptide" evidence="1">
    <location>
        <begin position="1"/>
        <end position="19"/>
    </location>
</feature>
<dbReference type="AlphaFoldDB" id="A0AA48GUI6"/>
<dbReference type="SUPFAM" id="SSF56954">
    <property type="entry name" value="Outer membrane efflux proteins (OEP)"/>
    <property type="match status" value="1"/>
</dbReference>
<dbReference type="KEGG" id="msil:METEAL_12050"/>
<sequence>MRHIPFGAVACLLAVQATAQTPLSFTDIQSKARPAPEQWRTEALLAERRLQFQESRGFLREGPALSLSAGPRRTPGAGTTTDRGLEVDLPLFLSPGVRSALATSLGRAHPLLAEAARREGALRLRVAYLDAWLASRILALKETDLATVEGWLRAAQARFDAGADPAFQVSLVEGERLKIQQDLDEARIQEARTWGALVALADLPAAPLPLGDPGPAPVLAADGLERGLQEGPLRKALLAQADLETRSLRLKEAQALSRWSLRGGFAREGQDQVAKFGAALRLPRPGETAAIRSSTEAQVRAVQGEARQALADLDARAASALSRMRKAQAGSAPPDFLRAIQAVGLRLQEGRERPSEALPIRRQLLESQMASLRRTHAQHLLAAEIQTLLPEVDR</sequence>
<name>A0AA48GUI6_9BACT</name>
<keyword evidence="1" id="KW-0732">Signal</keyword>
<dbReference type="GO" id="GO:0015562">
    <property type="term" value="F:efflux transmembrane transporter activity"/>
    <property type="evidence" value="ECO:0007669"/>
    <property type="project" value="InterPro"/>
</dbReference>
<accession>A0AA48GUI6</accession>
<keyword evidence="3" id="KW-1185">Reference proteome</keyword>
<dbReference type="RefSeq" id="WP_316414935.1">
    <property type="nucleotide sequence ID" value="NZ_AP027080.1"/>
</dbReference>
<feature type="chain" id="PRO_5041388420" description="TolC family protein" evidence="1">
    <location>
        <begin position="20"/>
        <end position="394"/>
    </location>
</feature>
<dbReference type="EMBL" id="AP027080">
    <property type="protein sequence ID" value="BDU72031.1"/>
    <property type="molecule type" value="Genomic_DNA"/>
</dbReference>
<evidence type="ECO:0000313" key="2">
    <source>
        <dbReference type="EMBL" id="BDU72031.1"/>
    </source>
</evidence>
<gene>
    <name evidence="2" type="ORF">METEAL_12050</name>
</gene>
<dbReference type="Gene3D" id="1.20.1600.10">
    <property type="entry name" value="Outer membrane efflux proteins (OEP)"/>
    <property type="match status" value="1"/>
</dbReference>
<reference evidence="3" key="1">
    <citation type="journal article" date="2023" name="Int. J. Syst. Evol. Microbiol.">
        <title>Mesoterricola silvestris gen. nov., sp. nov., Mesoterricola sediminis sp. nov., Geothrix oryzae sp. nov., Geothrix edaphica sp. nov., Geothrix rubra sp. nov., and Geothrix limicola sp. nov., six novel members of Acidobacteriota isolated from soils.</title>
        <authorList>
            <person name="Itoh H."/>
            <person name="Sugisawa Y."/>
            <person name="Mise K."/>
            <person name="Xu Z."/>
            <person name="Kuniyasu M."/>
            <person name="Ushijima N."/>
            <person name="Kawano K."/>
            <person name="Kobayashi E."/>
            <person name="Shiratori Y."/>
            <person name="Masuda Y."/>
            <person name="Senoo K."/>
        </authorList>
    </citation>
    <scope>NUCLEOTIDE SEQUENCE [LARGE SCALE GENOMIC DNA]</scope>
    <source>
        <strain evidence="3">W79</strain>
    </source>
</reference>
<organism evidence="2 3">
    <name type="scientific">Mesoterricola silvestris</name>
    <dbReference type="NCBI Taxonomy" id="2927979"/>
    <lineage>
        <taxon>Bacteria</taxon>
        <taxon>Pseudomonadati</taxon>
        <taxon>Acidobacteriota</taxon>
        <taxon>Holophagae</taxon>
        <taxon>Holophagales</taxon>
        <taxon>Holophagaceae</taxon>
        <taxon>Mesoterricola</taxon>
    </lineage>
</organism>